<feature type="transmembrane region" description="Helical" evidence="1">
    <location>
        <begin position="39"/>
        <end position="64"/>
    </location>
</feature>
<dbReference type="Pfam" id="PF01551">
    <property type="entry name" value="Peptidase_M23"/>
    <property type="match status" value="1"/>
</dbReference>
<organism evidence="4 5">
    <name type="scientific">Pseudoalteromonas neustonica</name>
    <dbReference type="NCBI Taxonomy" id="1840331"/>
    <lineage>
        <taxon>Bacteria</taxon>
        <taxon>Pseudomonadati</taxon>
        <taxon>Pseudomonadota</taxon>
        <taxon>Gammaproteobacteria</taxon>
        <taxon>Alteromonadales</taxon>
        <taxon>Pseudoalteromonadaceae</taxon>
        <taxon>Pseudoalteromonas</taxon>
    </lineage>
</organism>
<dbReference type="CDD" id="cd12797">
    <property type="entry name" value="M23_peptidase"/>
    <property type="match status" value="1"/>
</dbReference>
<dbReference type="Proteomes" id="UP001388366">
    <property type="component" value="Unassembled WGS sequence"/>
</dbReference>
<feature type="domain" description="M23ase beta-sheet core" evidence="2">
    <location>
        <begin position="344"/>
        <end position="441"/>
    </location>
</feature>
<sequence length="451" mass="50770">MDSFIIQFIVNSLFPWLIFSGLVYACSSYITKYDNCSPSIWWSALLASFLPFIPLSLGTINIPIPDLDYINSSLESAQIVKQASITHASLQKVDLIATALIVGYFGFTCLKLVKLLVVWQKLKSLSRSSESINELPTSKMKVVISSQNHSPFVIGITTPYVVLPKYFSSLKKDQQSILIQHELTHITNKDHITILLWRVLSTLLWINPFVKKMEWQFIRAMEHRCDKLTIRRFNINKHDYAKALLQSLKKSVQFDNANPVAQFNSGVLCADDYKARLTNIAYPTYKSQLTLTFKFSSMILVIFSLHTFLNDPVMTGKLTWQHPLDSHTISSTFRSISEVRNYKPHRGVDYVAQRGSPVLSAADGIIVISDNKTLHSNYGNTVLIQHKSGYQTLYSHLESSDAKVGSWVKAGQVIGVIGDTGKATGVHLHFEIIKDNQRVDPSLVLGAKTTR</sequence>
<gene>
    <name evidence="4" type="ORF">WNY63_19405</name>
</gene>
<protein>
    <submittedName>
        <fullName evidence="4">M23/M56 family metallopeptidase</fullName>
    </submittedName>
</protein>
<dbReference type="RefSeq" id="WP_342884593.1">
    <property type="nucleotide sequence ID" value="NZ_JBBMQU010000054.1"/>
</dbReference>
<evidence type="ECO:0000313" key="4">
    <source>
        <dbReference type="EMBL" id="MEM5552892.1"/>
    </source>
</evidence>
<accession>A0ABU9U784</accession>
<proteinExistence type="predicted"/>
<name>A0ABU9U784_9GAMM</name>
<evidence type="ECO:0000259" key="2">
    <source>
        <dbReference type="Pfam" id="PF01551"/>
    </source>
</evidence>
<keyword evidence="1" id="KW-1133">Transmembrane helix</keyword>
<keyword evidence="1" id="KW-0472">Membrane</keyword>
<evidence type="ECO:0000259" key="3">
    <source>
        <dbReference type="Pfam" id="PF05569"/>
    </source>
</evidence>
<reference evidence="4 5" key="1">
    <citation type="submission" date="2024-03" db="EMBL/GenBank/DDBJ databases">
        <title>Community enrichment and isolation of bacterial strains for fucoidan degradation.</title>
        <authorList>
            <person name="Sichert A."/>
        </authorList>
    </citation>
    <scope>NUCLEOTIDE SEQUENCE [LARGE SCALE GENOMIC DNA]</scope>
    <source>
        <strain evidence="4 5">AS81</strain>
    </source>
</reference>
<dbReference type="InterPro" id="IPR008756">
    <property type="entry name" value="Peptidase_M56"/>
</dbReference>
<dbReference type="EMBL" id="JBBMQU010000054">
    <property type="protein sequence ID" value="MEM5552892.1"/>
    <property type="molecule type" value="Genomic_DNA"/>
</dbReference>
<dbReference type="InterPro" id="IPR050570">
    <property type="entry name" value="Cell_wall_metabolism_enzyme"/>
</dbReference>
<feature type="transmembrane region" description="Helical" evidence="1">
    <location>
        <begin position="6"/>
        <end position="27"/>
    </location>
</feature>
<dbReference type="SUPFAM" id="SSF51261">
    <property type="entry name" value="Duplicated hybrid motif"/>
    <property type="match status" value="1"/>
</dbReference>
<dbReference type="InterPro" id="IPR011055">
    <property type="entry name" value="Dup_hybrid_motif"/>
</dbReference>
<dbReference type="PANTHER" id="PTHR21666">
    <property type="entry name" value="PEPTIDASE-RELATED"/>
    <property type="match status" value="1"/>
</dbReference>
<evidence type="ECO:0000256" key="1">
    <source>
        <dbReference type="SAM" id="Phobius"/>
    </source>
</evidence>
<evidence type="ECO:0000313" key="5">
    <source>
        <dbReference type="Proteomes" id="UP001388366"/>
    </source>
</evidence>
<dbReference type="Gene3D" id="2.70.70.10">
    <property type="entry name" value="Glucose Permease (Domain IIA)"/>
    <property type="match status" value="1"/>
</dbReference>
<keyword evidence="1" id="KW-0812">Transmembrane</keyword>
<dbReference type="CDD" id="cd07341">
    <property type="entry name" value="M56_BlaR1_MecR1_like"/>
    <property type="match status" value="1"/>
</dbReference>
<keyword evidence="5" id="KW-1185">Reference proteome</keyword>
<dbReference type="Pfam" id="PF05569">
    <property type="entry name" value="Peptidase_M56"/>
    <property type="match status" value="1"/>
</dbReference>
<feature type="transmembrane region" description="Helical" evidence="1">
    <location>
        <begin position="95"/>
        <end position="119"/>
    </location>
</feature>
<dbReference type="InterPro" id="IPR016047">
    <property type="entry name" value="M23ase_b-sheet_dom"/>
</dbReference>
<feature type="domain" description="Peptidase M56" evidence="3">
    <location>
        <begin position="40"/>
        <end position="256"/>
    </location>
</feature>
<dbReference type="PANTHER" id="PTHR21666:SF270">
    <property type="entry name" value="MUREIN HYDROLASE ACTIVATOR ENVC"/>
    <property type="match status" value="1"/>
</dbReference>
<comment type="caution">
    <text evidence="4">The sequence shown here is derived from an EMBL/GenBank/DDBJ whole genome shotgun (WGS) entry which is preliminary data.</text>
</comment>